<protein>
    <recommendedName>
        <fullName evidence="3">ATP-binding protein</fullName>
    </recommendedName>
</protein>
<dbReference type="InterPro" id="IPR052732">
    <property type="entry name" value="Cell-binding_unc_protein"/>
</dbReference>
<dbReference type="Gene3D" id="3.40.50.300">
    <property type="entry name" value="P-loop containing nucleotide triphosphate hydrolases"/>
    <property type="match status" value="1"/>
</dbReference>
<dbReference type="PANTHER" id="PTHR43883:SF1">
    <property type="entry name" value="GLUCONOKINASE"/>
    <property type="match status" value="1"/>
</dbReference>
<reference evidence="2" key="1">
    <citation type="journal article" date="2019" name="Int. J. Syst. Evol. Microbiol.">
        <title>The Global Catalogue of Microorganisms (GCM) 10K type strain sequencing project: providing services to taxonomists for standard genome sequencing and annotation.</title>
        <authorList>
            <consortium name="The Broad Institute Genomics Platform"/>
            <consortium name="The Broad Institute Genome Sequencing Center for Infectious Disease"/>
            <person name="Wu L."/>
            <person name="Ma J."/>
        </authorList>
    </citation>
    <scope>NUCLEOTIDE SEQUENCE [LARGE SCALE GENOMIC DNA]</scope>
    <source>
        <strain evidence="2">CGMCC 1.15288</strain>
    </source>
</reference>
<dbReference type="PANTHER" id="PTHR43883">
    <property type="entry name" value="SLR0207 PROTEIN"/>
    <property type="match status" value="1"/>
</dbReference>
<dbReference type="InterPro" id="IPR027417">
    <property type="entry name" value="P-loop_NTPase"/>
</dbReference>
<evidence type="ECO:0000313" key="2">
    <source>
        <dbReference type="Proteomes" id="UP000600214"/>
    </source>
</evidence>
<dbReference type="RefSeq" id="WP_188931901.1">
    <property type="nucleotide sequence ID" value="NZ_BMIA01000001.1"/>
</dbReference>
<evidence type="ECO:0008006" key="3">
    <source>
        <dbReference type="Google" id="ProtNLM"/>
    </source>
</evidence>
<keyword evidence="2" id="KW-1185">Reference proteome</keyword>
<sequence>MMILVCGLPGSGKSFFASRLAAKLNAEYINSDRVRKALLATGRYSFEDKLRIYQHMAERAVTLARQGRDVVLDATFYHHTMRELFTQAALQNQCPVRFIVIVASEALVKERLSRPRTDSEADLGVYQTMKAQFEKFTQPHLRLQSEADNIEQMLTAAVDYLTVTNGKP</sequence>
<name>A0ABQ1YPT4_9BACT</name>
<organism evidence="1 2">
    <name type="scientific">Dyadobacter endophyticus</name>
    <dbReference type="NCBI Taxonomy" id="1749036"/>
    <lineage>
        <taxon>Bacteria</taxon>
        <taxon>Pseudomonadati</taxon>
        <taxon>Bacteroidota</taxon>
        <taxon>Cytophagia</taxon>
        <taxon>Cytophagales</taxon>
        <taxon>Spirosomataceae</taxon>
        <taxon>Dyadobacter</taxon>
    </lineage>
</organism>
<evidence type="ECO:0000313" key="1">
    <source>
        <dbReference type="EMBL" id="GGH33286.1"/>
    </source>
</evidence>
<gene>
    <name evidence="1" type="ORF">GCM10007423_23440</name>
</gene>
<accession>A0ABQ1YPT4</accession>
<comment type="caution">
    <text evidence="1">The sequence shown here is derived from an EMBL/GenBank/DDBJ whole genome shotgun (WGS) entry which is preliminary data.</text>
</comment>
<dbReference type="EMBL" id="BMIA01000001">
    <property type="protein sequence ID" value="GGH33286.1"/>
    <property type="molecule type" value="Genomic_DNA"/>
</dbReference>
<dbReference type="Proteomes" id="UP000600214">
    <property type="component" value="Unassembled WGS sequence"/>
</dbReference>
<proteinExistence type="predicted"/>
<dbReference type="SUPFAM" id="SSF52540">
    <property type="entry name" value="P-loop containing nucleoside triphosphate hydrolases"/>
    <property type="match status" value="1"/>
</dbReference>
<dbReference type="Pfam" id="PF13671">
    <property type="entry name" value="AAA_33"/>
    <property type="match status" value="1"/>
</dbReference>